<gene>
    <name evidence="2" type="ORF">ASPBRDRAFT_41164</name>
</gene>
<dbReference type="AlphaFoldDB" id="A0A1L9UP57"/>
<dbReference type="EMBL" id="KV878682">
    <property type="protein sequence ID" value="OJJ73478.1"/>
    <property type="molecule type" value="Genomic_DNA"/>
</dbReference>
<dbReference type="VEuPathDB" id="FungiDB:ASPBRDRAFT_41164"/>
<dbReference type="InterPro" id="IPR051678">
    <property type="entry name" value="AGP_Transferase"/>
</dbReference>
<name>A0A1L9UP57_ASPBC</name>
<dbReference type="Proteomes" id="UP000184499">
    <property type="component" value="Unassembled WGS sequence"/>
</dbReference>
<dbReference type="PANTHER" id="PTHR21310:SF48">
    <property type="entry name" value="AMINOGLYCOSIDE PHOSPHOTRANSFERASE DOMAIN-CONTAINING PROTEIN"/>
    <property type="match status" value="1"/>
</dbReference>
<dbReference type="OrthoDB" id="4177236at2759"/>
<evidence type="ECO:0000313" key="2">
    <source>
        <dbReference type="EMBL" id="OJJ73478.1"/>
    </source>
</evidence>
<proteinExistence type="predicted"/>
<protein>
    <recommendedName>
        <fullName evidence="1">Aminoglycoside phosphotransferase domain-containing protein</fullName>
    </recommendedName>
</protein>
<dbReference type="OMA" id="FCNATIA"/>
<reference evidence="3" key="1">
    <citation type="journal article" date="2017" name="Genome Biol.">
        <title>Comparative genomics reveals high biological diversity and specific adaptations in the industrially and medically important fungal genus Aspergillus.</title>
        <authorList>
            <person name="de Vries R.P."/>
            <person name="Riley R."/>
            <person name="Wiebenga A."/>
            <person name="Aguilar-Osorio G."/>
            <person name="Amillis S."/>
            <person name="Uchima C.A."/>
            <person name="Anderluh G."/>
            <person name="Asadollahi M."/>
            <person name="Askin M."/>
            <person name="Barry K."/>
            <person name="Battaglia E."/>
            <person name="Bayram O."/>
            <person name="Benocci T."/>
            <person name="Braus-Stromeyer S.A."/>
            <person name="Caldana C."/>
            <person name="Canovas D."/>
            <person name="Cerqueira G.C."/>
            <person name="Chen F."/>
            <person name="Chen W."/>
            <person name="Choi C."/>
            <person name="Clum A."/>
            <person name="Dos Santos R.A."/>
            <person name="Damasio A.R."/>
            <person name="Diallinas G."/>
            <person name="Emri T."/>
            <person name="Fekete E."/>
            <person name="Flipphi M."/>
            <person name="Freyberg S."/>
            <person name="Gallo A."/>
            <person name="Gournas C."/>
            <person name="Habgood R."/>
            <person name="Hainaut M."/>
            <person name="Harispe M.L."/>
            <person name="Henrissat B."/>
            <person name="Hilden K.S."/>
            <person name="Hope R."/>
            <person name="Hossain A."/>
            <person name="Karabika E."/>
            <person name="Karaffa L."/>
            <person name="Karanyi Z."/>
            <person name="Krasevec N."/>
            <person name="Kuo A."/>
            <person name="Kusch H."/>
            <person name="LaButti K."/>
            <person name="Lagendijk E.L."/>
            <person name="Lapidus A."/>
            <person name="Levasseur A."/>
            <person name="Lindquist E."/>
            <person name="Lipzen A."/>
            <person name="Logrieco A.F."/>
            <person name="MacCabe A."/>
            <person name="Maekelae M.R."/>
            <person name="Malavazi I."/>
            <person name="Melin P."/>
            <person name="Meyer V."/>
            <person name="Mielnichuk N."/>
            <person name="Miskei M."/>
            <person name="Molnar A.P."/>
            <person name="Mule G."/>
            <person name="Ngan C.Y."/>
            <person name="Orejas M."/>
            <person name="Orosz E."/>
            <person name="Ouedraogo J.P."/>
            <person name="Overkamp K.M."/>
            <person name="Park H.-S."/>
            <person name="Perrone G."/>
            <person name="Piumi F."/>
            <person name="Punt P.J."/>
            <person name="Ram A.F."/>
            <person name="Ramon A."/>
            <person name="Rauscher S."/>
            <person name="Record E."/>
            <person name="Riano-Pachon D.M."/>
            <person name="Robert V."/>
            <person name="Roehrig J."/>
            <person name="Ruller R."/>
            <person name="Salamov A."/>
            <person name="Salih N.S."/>
            <person name="Samson R.A."/>
            <person name="Sandor E."/>
            <person name="Sanguinetti M."/>
            <person name="Schuetze T."/>
            <person name="Sepcic K."/>
            <person name="Shelest E."/>
            <person name="Sherlock G."/>
            <person name="Sophianopoulou V."/>
            <person name="Squina F.M."/>
            <person name="Sun H."/>
            <person name="Susca A."/>
            <person name="Todd R.B."/>
            <person name="Tsang A."/>
            <person name="Unkles S.E."/>
            <person name="van de Wiele N."/>
            <person name="van Rossen-Uffink D."/>
            <person name="Oliveira J.V."/>
            <person name="Vesth T.C."/>
            <person name="Visser J."/>
            <person name="Yu J.-H."/>
            <person name="Zhou M."/>
            <person name="Andersen M.R."/>
            <person name="Archer D.B."/>
            <person name="Baker S.E."/>
            <person name="Benoit I."/>
            <person name="Brakhage A.A."/>
            <person name="Braus G.H."/>
            <person name="Fischer R."/>
            <person name="Frisvad J.C."/>
            <person name="Goldman G.H."/>
            <person name="Houbraken J."/>
            <person name="Oakley B."/>
            <person name="Pocsi I."/>
            <person name="Scazzocchio C."/>
            <person name="Seiboth B."/>
            <person name="vanKuyk P.A."/>
            <person name="Wortman J."/>
            <person name="Dyer P.S."/>
            <person name="Grigoriev I.V."/>
        </authorList>
    </citation>
    <scope>NUCLEOTIDE SEQUENCE [LARGE SCALE GENOMIC DNA]</scope>
    <source>
        <strain evidence="3">CBS 101740 / IMI 381727 / IBT 21946</strain>
    </source>
</reference>
<evidence type="ECO:0000259" key="1">
    <source>
        <dbReference type="Pfam" id="PF01636"/>
    </source>
</evidence>
<dbReference type="Gene3D" id="3.90.1200.10">
    <property type="match status" value="1"/>
</dbReference>
<keyword evidence="3" id="KW-1185">Reference proteome</keyword>
<organism evidence="2 3">
    <name type="scientific">Aspergillus brasiliensis (strain CBS 101740 / IMI 381727 / IBT 21946)</name>
    <dbReference type="NCBI Taxonomy" id="767769"/>
    <lineage>
        <taxon>Eukaryota</taxon>
        <taxon>Fungi</taxon>
        <taxon>Dikarya</taxon>
        <taxon>Ascomycota</taxon>
        <taxon>Pezizomycotina</taxon>
        <taxon>Eurotiomycetes</taxon>
        <taxon>Eurotiomycetidae</taxon>
        <taxon>Eurotiales</taxon>
        <taxon>Aspergillaceae</taxon>
        <taxon>Aspergillus</taxon>
        <taxon>Aspergillus subgen. Circumdati</taxon>
    </lineage>
</organism>
<dbReference type="RefSeq" id="XP_067480726.1">
    <property type="nucleotide sequence ID" value="XM_067624504.1"/>
</dbReference>
<dbReference type="InterPro" id="IPR011009">
    <property type="entry name" value="Kinase-like_dom_sf"/>
</dbReference>
<dbReference type="PANTHER" id="PTHR21310">
    <property type="entry name" value="AMINOGLYCOSIDE PHOSPHOTRANSFERASE-RELATED-RELATED"/>
    <property type="match status" value="1"/>
</dbReference>
<evidence type="ECO:0000313" key="3">
    <source>
        <dbReference type="Proteomes" id="UP000184499"/>
    </source>
</evidence>
<dbReference type="SUPFAM" id="SSF56112">
    <property type="entry name" value="Protein kinase-like (PK-like)"/>
    <property type="match status" value="1"/>
</dbReference>
<dbReference type="Pfam" id="PF01636">
    <property type="entry name" value="APH"/>
    <property type="match status" value="1"/>
</dbReference>
<feature type="domain" description="Aminoglycoside phosphotransferase" evidence="1">
    <location>
        <begin position="53"/>
        <end position="264"/>
    </location>
</feature>
<sequence length="279" mass="32185">MSKESAAESIRLPTVSEIEAATERLSMSDAYDQVFRVGERFAVKSGYGVPLIEAETMKFLEDSQVPVPKVHAVFKDPMSKKIYIILDHVPGDTLESLLPSLDPNEKATICKLIKDAIFKLRSIPSPDYFGMLNREPYLDGVFWTADYDPKISGPFANQEDLNLAIIERLRQTEKEQYIRLLRPMIDKTLRGHRPVFTHGDLQPKNIMVERLEAREGCPEFKITLLDWEGAGWYPEYWEFCNATIACRFKPDWLELVPDILEQYSLEFLMMQVVYASVFY</sequence>
<dbReference type="GeneID" id="93576992"/>
<accession>A0A1L9UP57</accession>
<dbReference type="CDD" id="cd05120">
    <property type="entry name" value="APH_ChoK_like"/>
    <property type="match status" value="1"/>
</dbReference>
<dbReference type="InterPro" id="IPR002575">
    <property type="entry name" value="Aminoglycoside_PTrfase"/>
</dbReference>